<evidence type="ECO:0000313" key="4">
    <source>
        <dbReference type="EMBL" id="MFD1370430.1"/>
    </source>
</evidence>
<accession>A0ABW4AJP5</accession>
<name>A0ABW4AJP5_9ACTN</name>
<dbReference type="Pfam" id="PF20052">
    <property type="entry name" value="GAP1-C"/>
    <property type="match status" value="1"/>
</dbReference>
<proteinExistence type="predicted"/>
<reference evidence="5" key="1">
    <citation type="journal article" date="2019" name="Int. J. Syst. Evol. Microbiol.">
        <title>The Global Catalogue of Microorganisms (GCM) 10K type strain sequencing project: providing services to taxonomists for standard genome sequencing and annotation.</title>
        <authorList>
            <consortium name="The Broad Institute Genomics Platform"/>
            <consortium name="The Broad Institute Genome Sequencing Center for Infectious Disease"/>
            <person name="Wu L."/>
            <person name="Ma J."/>
        </authorList>
    </citation>
    <scope>NUCLEOTIDE SEQUENCE [LARGE SCALE GENOMIC DNA]</scope>
    <source>
        <strain evidence="5">CCM 7526</strain>
    </source>
</reference>
<evidence type="ECO:0000259" key="1">
    <source>
        <dbReference type="Pfam" id="PF20013"/>
    </source>
</evidence>
<dbReference type="Pfam" id="PF20013">
    <property type="entry name" value="GAP1-N2"/>
    <property type="match status" value="1"/>
</dbReference>
<organism evidence="4 5">
    <name type="scientific">Actinoplanes sichuanensis</name>
    <dbReference type="NCBI Taxonomy" id="512349"/>
    <lineage>
        <taxon>Bacteria</taxon>
        <taxon>Bacillati</taxon>
        <taxon>Actinomycetota</taxon>
        <taxon>Actinomycetes</taxon>
        <taxon>Micromonosporales</taxon>
        <taxon>Micromonosporaceae</taxon>
        <taxon>Actinoplanes</taxon>
    </lineage>
</organism>
<protein>
    <submittedName>
        <fullName evidence="4">GTPase-associated protein 1-related protein</fullName>
    </submittedName>
</protein>
<gene>
    <name evidence="4" type="ORF">ACFQ5G_34285</name>
</gene>
<comment type="caution">
    <text evidence="4">The sequence shown here is derived from an EMBL/GenBank/DDBJ whole genome shotgun (WGS) entry which is preliminary data.</text>
</comment>
<dbReference type="InterPro" id="IPR045402">
    <property type="entry name" value="GAP1-N2"/>
</dbReference>
<feature type="domain" description="GTPase-associated protein 1 N-terminal" evidence="1">
    <location>
        <begin position="4"/>
        <end position="138"/>
    </location>
</feature>
<dbReference type="RefSeq" id="WP_317793797.1">
    <property type="nucleotide sequence ID" value="NZ_AP028461.1"/>
</dbReference>
<sequence>MGAPQMYYTSCESGLAGYPGFQFNAATPGVGDDVLRRVEQATSYEPPRSLGYQPTSEQIAGCPVNLCYLPGTDDQPAVLARTVFVGNDYSQRFGNYFVHALSLPPGREELDGALPIDFWSAGFWSATQSPGTELPELRPTPAAVFGRASAEAFLQDAGRLGWVPRLLTAVERAIVADERSVIVLESDSEKVARWISAVCHLLPPPMARRLSFATYSYRPGRGTENLVGTVPETDFTADESALRSYFLLDAVGGQISDGAVHPLAEMLAALGPEDAQTVWSLAEPLATGREPDFAAWYPIAVAGALRADLPLEPDALATMLRWLPSAAERLRPRLVADLVERCLDHDTLTLPHCLSLIGVATGTGDENLLADTEVRAFDLLLDEPSVVPARVPRPATDRGIAYGVEQITAALSRAADRPHDTLALIAVALDARLPLRPAGLAGYGRDLVAPILLDDPDQPIPDLLAKAPDVRRGVLDGLSAALSGRETAVLAVASRLSDVVGDDELAAYPDLSRMVLLARAARRPQDRLDTLIRLTGKGVPERSVITGLWPREWTLDEAAEIVRGAPQHYWESDHLLDRLDQVLARDDEPREAWGPYFVVTQFVEDRKLGPRLSPASEDRARGMVWSRQQIRSADRVRGRQLDERVHKLLGMVGHGERPVARWLTGQIHVLLLRLDPEHLVALLPTVDPTIRRHYREHLAATLGKRPDDEVMAIAARTFETRTRLARKDRAIADELDRAFAGTVARWKTRDLDHLEKMLAGSSAKNVPAAFTKWREAEVPRGIGRFLPRRRL</sequence>
<evidence type="ECO:0000259" key="2">
    <source>
        <dbReference type="Pfam" id="PF20014"/>
    </source>
</evidence>
<dbReference type="InterPro" id="IPR045401">
    <property type="entry name" value="GAP1-M"/>
</dbReference>
<feature type="domain" description="GTPase-associated protein 1-like C-terminal" evidence="3">
    <location>
        <begin position="279"/>
        <end position="763"/>
    </location>
</feature>
<feature type="domain" description="GTPase-associated protein 1 middle" evidence="2">
    <location>
        <begin position="153"/>
        <end position="250"/>
    </location>
</feature>
<evidence type="ECO:0000259" key="3">
    <source>
        <dbReference type="Pfam" id="PF20052"/>
    </source>
</evidence>
<dbReference type="Pfam" id="PF20014">
    <property type="entry name" value="GAP1-M"/>
    <property type="match status" value="1"/>
</dbReference>
<dbReference type="EMBL" id="JBHTMK010000044">
    <property type="protein sequence ID" value="MFD1370430.1"/>
    <property type="molecule type" value="Genomic_DNA"/>
</dbReference>
<dbReference type="Proteomes" id="UP001597183">
    <property type="component" value="Unassembled WGS sequence"/>
</dbReference>
<keyword evidence="5" id="KW-1185">Reference proteome</keyword>
<evidence type="ECO:0000313" key="5">
    <source>
        <dbReference type="Proteomes" id="UP001597183"/>
    </source>
</evidence>
<dbReference type="InterPro" id="IPR049532">
    <property type="entry name" value="GAP1-like_C"/>
</dbReference>